<protein>
    <submittedName>
        <fullName evidence="1">Uncharacterized protein</fullName>
    </submittedName>
</protein>
<evidence type="ECO:0000313" key="2">
    <source>
        <dbReference type="Proteomes" id="UP001295684"/>
    </source>
</evidence>
<dbReference type="EMBL" id="CAMPGE010023064">
    <property type="protein sequence ID" value="CAI2381042.1"/>
    <property type="molecule type" value="Genomic_DNA"/>
</dbReference>
<sequence>MYEVCWYPPEASSTAAYSQSPSLCQGYDLIADRPETTEVTEQERLRKILSLLLKMKSKSSEILVKQGYEMHKEEMYFTPLEAGL</sequence>
<dbReference type="Proteomes" id="UP001295684">
    <property type="component" value="Unassembled WGS sequence"/>
</dbReference>
<accession>A0AAD1XXX5</accession>
<organism evidence="1 2">
    <name type="scientific">Euplotes crassus</name>
    <dbReference type="NCBI Taxonomy" id="5936"/>
    <lineage>
        <taxon>Eukaryota</taxon>
        <taxon>Sar</taxon>
        <taxon>Alveolata</taxon>
        <taxon>Ciliophora</taxon>
        <taxon>Intramacronucleata</taxon>
        <taxon>Spirotrichea</taxon>
        <taxon>Hypotrichia</taxon>
        <taxon>Euplotida</taxon>
        <taxon>Euplotidae</taxon>
        <taxon>Moneuplotes</taxon>
    </lineage>
</organism>
<comment type="caution">
    <text evidence="1">The sequence shown here is derived from an EMBL/GenBank/DDBJ whole genome shotgun (WGS) entry which is preliminary data.</text>
</comment>
<name>A0AAD1XXX5_EUPCR</name>
<gene>
    <name evidence="1" type="ORF">ECRASSUSDP1_LOCUS22486</name>
</gene>
<keyword evidence="2" id="KW-1185">Reference proteome</keyword>
<dbReference type="AlphaFoldDB" id="A0AAD1XXX5"/>
<reference evidence="1" key="1">
    <citation type="submission" date="2023-07" db="EMBL/GenBank/DDBJ databases">
        <authorList>
            <consortium name="AG Swart"/>
            <person name="Singh M."/>
            <person name="Singh A."/>
            <person name="Seah K."/>
            <person name="Emmerich C."/>
        </authorList>
    </citation>
    <scope>NUCLEOTIDE SEQUENCE</scope>
    <source>
        <strain evidence="1">DP1</strain>
    </source>
</reference>
<evidence type="ECO:0000313" key="1">
    <source>
        <dbReference type="EMBL" id="CAI2381042.1"/>
    </source>
</evidence>
<proteinExistence type="predicted"/>